<dbReference type="Proteomes" id="UP000708208">
    <property type="component" value="Unassembled WGS sequence"/>
</dbReference>
<dbReference type="AlphaFoldDB" id="A0A8J2L7D8"/>
<reference evidence="1" key="1">
    <citation type="submission" date="2021-06" db="EMBL/GenBank/DDBJ databases">
        <authorList>
            <person name="Hodson N. C."/>
            <person name="Mongue J. A."/>
            <person name="Jaron S. K."/>
        </authorList>
    </citation>
    <scope>NUCLEOTIDE SEQUENCE</scope>
</reference>
<dbReference type="EMBL" id="CAJVCH010539640">
    <property type="protein sequence ID" value="CAG7826405.1"/>
    <property type="molecule type" value="Genomic_DNA"/>
</dbReference>
<accession>A0A8J2L7D8</accession>
<comment type="caution">
    <text evidence="1">The sequence shown here is derived from an EMBL/GenBank/DDBJ whole genome shotgun (WGS) entry which is preliminary data.</text>
</comment>
<sequence length="105" mass="11642">GSSGLSNVGQVISSETCEGVNVDAEAGPFQLILTGCIPTSVHAETQTDIRENDKICETKEDLDRLEDYLTSDDQKLKLEKFLSLVAQHWQNCEQHFVPHNIQRAG</sequence>
<organism evidence="1 2">
    <name type="scientific">Allacma fusca</name>
    <dbReference type="NCBI Taxonomy" id="39272"/>
    <lineage>
        <taxon>Eukaryota</taxon>
        <taxon>Metazoa</taxon>
        <taxon>Ecdysozoa</taxon>
        <taxon>Arthropoda</taxon>
        <taxon>Hexapoda</taxon>
        <taxon>Collembola</taxon>
        <taxon>Symphypleona</taxon>
        <taxon>Sminthuridae</taxon>
        <taxon>Allacma</taxon>
    </lineage>
</organism>
<evidence type="ECO:0000313" key="2">
    <source>
        <dbReference type="Proteomes" id="UP000708208"/>
    </source>
</evidence>
<proteinExistence type="predicted"/>
<keyword evidence="2" id="KW-1185">Reference proteome</keyword>
<evidence type="ECO:0000313" key="1">
    <source>
        <dbReference type="EMBL" id="CAG7826405.1"/>
    </source>
</evidence>
<protein>
    <submittedName>
        <fullName evidence="1">Uncharacterized protein</fullName>
    </submittedName>
</protein>
<gene>
    <name evidence="1" type="ORF">AFUS01_LOCUS36459</name>
</gene>
<feature type="non-terminal residue" evidence="1">
    <location>
        <position position="1"/>
    </location>
</feature>
<name>A0A8J2L7D8_9HEXA</name>
<feature type="non-terminal residue" evidence="1">
    <location>
        <position position="105"/>
    </location>
</feature>